<reference evidence="5 6" key="1">
    <citation type="submission" date="2011-08" db="EMBL/GenBank/DDBJ databases">
        <title>The Genome Sequence of Selenomonas infelix ATCC 43532.</title>
        <authorList>
            <consortium name="The Broad Institute Genome Sequencing Platform"/>
            <person name="Earl A."/>
            <person name="Ward D."/>
            <person name="Feldgarden M."/>
            <person name="Gevers D."/>
            <person name="Izard J."/>
            <person name="Blanton J.M."/>
            <person name="Baranova O.V."/>
            <person name="Dewhirst F.E."/>
            <person name="Young S.K."/>
            <person name="Zeng Q."/>
            <person name="Gargeya S."/>
            <person name="Fitzgerald M."/>
            <person name="Haas B."/>
            <person name="Abouelleil A."/>
            <person name="Alvarado L."/>
            <person name="Arachchi H.M."/>
            <person name="Berlin A."/>
            <person name="Brown A."/>
            <person name="Chapman S.B."/>
            <person name="Chen Z."/>
            <person name="Dunbar C."/>
            <person name="Freedman E."/>
            <person name="Gearin G."/>
            <person name="Gellesch M."/>
            <person name="Goldberg J."/>
            <person name="Griggs A."/>
            <person name="Gujja S."/>
            <person name="Heiman D."/>
            <person name="Howarth C."/>
            <person name="Larson L."/>
            <person name="Lui A."/>
            <person name="MacDonald P.J.P."/>
            <person name="Montmayeur A."/>
            <person name="Murphy C."/>
            <person name="Neiman D."/>
            <person name="Pearson M."/>
            <person name="Priest M."/>
            <person name="Roberts A."/>
            <person name="Saif S."/>
            <person name="Shea T."/>
            <person name="Shenoy N."/>
            <person name="Sisk P."/>
            <person name="Stolte C."/>
            <person name="Sykes S."/>
            <person name="Wortman J."/>
            <person name="Nusbaum C."/>
            <person name="Birren B."/>
        </authorList>
    </citation>
    <scope>NUCLEOTIDE SEQUENCE [LARGE SCALE GENOMIC DNA]</scope>
    <source>
        <strain evidence="5 6">ATCC 43532</strain>
    </source>
</reference>
<dbReference type="RefSeq" id="WP_006692472.1">
    <property type="nucleotide sequence ID" value="NZ_JH376798.1"/>
</dbReference>
<evidence type="ECO:0000256" key="4">
    <source>
        <dbReference type="SAM" id="SignalP"/>
    </source>
</evidence>
<accession>G5GP41</accession>
<dbReference type="AlphaFoldDB" id="G5GP41"/>
<dbReference type="Pfam" id="PF03480">
    <property type="entry name" value="DctP"/>
    <property type="match status" value="1"/>
</dbReference>
<proteinExistence type="inferred from homology"/>
<dbReference type="InterPro" id="IPR004682">
    <property type="entry name" value="TRAP_DctP"/>
</dbReference>
<protein>
    <recommendedName>
        <fullName evidence="7">TRAP dicarboxylate transporter</fullName>
    </recommendedName>
</protein>
<feature type="signal peptide" evidence="4">
    <location>
        <begin position="1"/>
        <end position="19"/>
    </location>
</feature>
<evidence type="ECO:0000256" key="2">
    <source>
        <dbReference type="ARBA" id="ARBA00022448"/>
    </source>
</evidence>
<dbReference type="STRING" id="679201.HMPREF9334_01022"/>
<gene>
    <name evidence="5" type="ORF">HMPREF9334_01022</name>
</gene>
<dbReference type="Proteomes" id="UP000004129">
    <property type="component" value="Unassembled WGS sequence"/>
</dbReference>
<evidence type="ECO:0000256" key="1">
    <source>
        <dbReference type="ARBA" id="ARBA00009023"/>
    </source>
</evidence>
<evidence type="ECO:0000313" key="6">
    <source>
        <dbReference type="Proteomes" id="UP000004129"/>
    </source>
</evidence>
<dbReference type="PROSITE" id="PS51257">
    <property type="entry name" value="PROKAR_LIPOPROTEIN"/>
    <property type="match status" value="1"/>
</dbReference>
<dbReference type="InterPro" id="IPR018389">
    <property type="entry name" value="DctP_fam"/>
</dbReference>
<evidence type="ECO:0000256" key="3">
    <source>
        <dbReference type="ARBA" id="ARBA00022729"/>
    </source>
</evidence>
<dbReference type="GO" id="GO:0030288">
    <property type="term" value="C:outer membrane-bounded periplasmic space"/>
    <property type="evidence" value="ECO:0007669"/>
    <property type="project" value="InterPro"/>
</dbReference>
<dbReference type="GO" id="GO:0055085">
    <property type="term" value="P:transmembrane transport"/>
    <property type="evidence" value="ECO:0007669"/>
    <property type="project" value="InterPro"/>
</dbReference>
<evidence type="ECO:0008006" key="7">
    <source>
        <dbReference type="Google" id="ProtNLM"/>
    </source>
</evidence>
<dbReference type="InterPro" id="IPR038404">
    <property type="entry name" value="TRAP_DctP_sf"/>
</dbReference>
<evidence type="ECO:0000313" key="5">
    <source>
        <dbReference type="EMBL" id="EHG21090.1"/>
    </source>
</evidence>
<dbReference type="CDD" id="cd13679">
    <property type="entry name" value="PBP2_TRAP_YiaO_like"/>
    <property type="match status" value="1"/>
</dbReference>
<organism evidence="5 6">
    <name type="scientific">Selenomonas infelix ATCC 43532</name>
    <dbReference type="NCBI Taxonomy" id="679201"/>
    <lineage>
        <taxon>Bacteria</taxon>
        <taxon>Bacillati</taxon>
        <taxon>Bacillota</taxon>
        <taxon>Negativicutes</taxon>
        <taxon>Selenomonadales</taxon>
        <taxon>Selenomonadaceae</taxon>
        <taxon>Selenomonas</taxon>
    </lineage>
</organism>
<feature type="chain" id="PRO_5038979054" description="TRAP dicarboxylate transporter" evidence="4">
    <location>
        <begin position="20"/>
        <end position="336"/>
    </location>
</feature>
<dbReference type="PANTHER" id="PTHR33376">
    <property type="match status" value="1"/>
</dbReference>
<comment type="caution">
    <text evidence="5">The sequence shown here is derived from an EMBL/GenBank/DDBJ whole genome shotgun (WGS) entry which is preliminary data.</text>
</comment>
<dbReference type="PIRSF" id="PIRSF006470">
    <property type="entry name" value="DctB"/>
    <property type="match status" value="1"/>
</dbReference>
<dbReference type="eggNOG" id="COG1638">
    <property type="taxonomic scope" value="Bacteria"/>
</dbReference>
<sequence>MKRFLSILCTMLLLSAVFAGCGGGGAQNADGKTTLKVGFGSSIDNSSGGQGLKKFKELVEKESNGRITVELFGDGQLGNDKSMMEALQMGTLDMTMPSSSPVSEFTKAFLAFDLPFLFTTPEQADKVLDGASGQDILKTLDTVNIMGLCYFENGFRNVTNSKHAVKSVTDLSGLKIRTMQNPIHLETFKLWGANPQPMAFNEVFTALEQKTLDGQENPNTLIFDAGFYEAQKYLTISRHFYTPYVLMISRKTWDKLSPEDQKLIQKCADEAKIFQRETNRRLDAEYLQKIKDHGLTVDTLSPEETAKMKEAAQPVYDKFSGDIGKERLDAILKEVQ</sequence>
<dbReference type="EMBL" id="ACZM01000010">
    <property type="protein sequence ID" value="EHG21090.1"/>
    <property type="molecule type" value="Genomic_DNA"/>
</dbReference>
<dbReference type="Gene3D" id="3.40.190.170">
    <property type="entry name" value="Bacterial extracellular solute-binding protein, family 7"/>
    <property type="match status" value="1"/>
</dbReference>
<dbReference type="OrthoDB" id="9815946at2"/>
<keyword evidence="3 4" id="KW-0732">Signal</keyword>
<name>G5GP41_9FIRM</name>
<dbReference type="PANTHER" id="PTHR33376:SF7">
    <property type="entry name" value="C4-DICARBOXYLATE-BINDING PROTEIN DCTB"/>
    <property type="match status" value="1"/>
</dbReference>
<dbReference type="PATRIC" id="fig|679201.3.peg.1035"/>
<keyword evidence="2" id="KW-0813">Transport</keyword>
<keyword evidence="6" id="KW-1185">Reference proteome</keyword>
<dbReference type="HOGENOM" id="CLU_036176_1_3_9"/>
<dbReference type="NCBIfam" id="NF037995">
    <property type="entry name" value="TRAP_S1"/>
    <property type="match status" value="1"/>
</dbReference>
<dbReference type="NCBIfam" id="TIGR00787">
    <property type="entry name" value="dctP"/>
    <property type="match status" value="1"/>
</dbReference>
<comment type="similarity">
    <text evidence="1">Belongs to the bacterial solute-binding protein 7 family.</text>
</comment>